<evidence type="ECO:0000313" key="3">
    <source>
        <dbReference type="Proteomes" id="UP000596205"/>
    </source>
</evidence>
<dbReference type="GO" id="GO:0005524">
    <property type="term" value="F:ATP binding"/>
    <property type="evidence" value="ECO:0007669"/>
    <property type="project" value="InterPro"/>
</dbReference>
<dbReference type="PANTHER" id="PTHR43581:SF3">
    <property type="entry name" value="AAA+ ATPASE DOMAIN-CONTAINING PROTEIN"/>
    <property type="match status" value="1"/>
</dbReference>
<protein>
    <submittedName>
        <fullName evidence="2">AAA family ATPase</fullName>
    </submittedName>
</protein>
<dbReference type="AlphaFoldDB" id="A0A7T6VH70"/>
<dbReference type="SUPFAM" id="SSF52540">
    <property type="entry name" value="P-loop containing nucleoside triphosphate hydrolases"/>
    <property type="match status" value="1"/>
</dbReference>
<evidence type="ECO:0000259" key="1">
    <source>
        <dbReference type="Pfam" id="PF13304"/>
    </source>
</evidence>
<dbReference type="KEGG" id="bann:JFN94_06425"/>
<dbReference type="InterPro" id="IPR027417">
    <property type="entry name" value="P-loop_NTPase"/>
</dbReference>
<proteinExistence type="predicted"/>
<dbReference type="GO" id="GO:0016887">
    <property type="term" value="F:ATP hydrolysis activity"/>
    <property type="evidence" value="ECO:0007669"/>
    <property type="project" value="InterPro"/>
</dbReference>
<dbReference type="RefSeq" id="WP_199568653.1">
    <property type="nucleotide sequence ID" value="NZ_CP066769.1"/>
</dbReference>
<dbReference type="InterPro" id="IPR003959">
    <property type="entry name" value="ATPase_AAA_core"/>
</dbReference>
<dbReference type="Gene3D" id="3.40.50.300">
    <property type="entry name" value="P-loop containing nucleotide triphosphate hydrolases"/>
    <property type="match status" value="1"/>
</dbReference>
<evidence type="ECO:0000313" key="2">
    <source>
        <dbReference type="EMBL" id="QQK03794.1"/>
    </source>
</evidence>
<accession>A0A7T6VH70</accession>
<dbReference type="PANTHER" id="PTHR43581">
    <property type="entry name" value="ATP/GTP PHOSPHATASE"/>
    <property type="match status" value="1"/>
</dbReference>
<dbReference type="InterPro" id="IPR051396">
    <property type="entry name" value="Bact_Antivir_Def_Nuclease"/>
</dbReference>
<dbReference type="EMBL" id="CP066769">
    <property type="protein sequence ID" value="QQK03794.1"/>
    <property type="molecule type" value="Genomic_DNA"/>
</dbReference>
<sequence>MKGAGQTDLGAKEAAKARTLRVLFNFVRLEAKEILELGRDFKDPSRPPTATEIEQIAEKKRERSILLQSASTLLTQEFKDWWKQGDYRFRFEADGDHFRIWVSDDRRPEEVELESRSTGLQWFLSFYLVFLVESDGDHQDAVLLLDEPGLSLHPLAQRDLSKFFENLAQTNRIIYTTHSPFLVDADRLDRVRKVYVSEDGTTRSSPNLRQTGADPAQAGAAYAVYSALNLNVAESLLLGCTPVVVEGASDQHYLTLMKALLIGAGKISPRRELVFPPAGGTKTLRITASILTGRDEVLPVVLLDGDSMGTKMATELRTSLYRDEPTKVLTTNDYAGFGDSELEDLVPADRFVDAVDRMFRNSDRPFEECFKKGEPVVPQVESWAEKEGIALPQGWKVEVAKRVKQTTLNKGIHAVEAALVDAWVRLFERIDSFSN</sequence>
<gene>
    <name evidence="2" type="ORF">JFN94_06425</name>
</gene>
<reference evidence="2 3" key="1">
    <citation type="submission" date="2020-12" db="EMBL/GenBank/DDBJ databases">
        <title>Complete genome sequence of Burkholderia anthina BJQ0011.</title>
        <authorList>
            <person name="Xu Y."/>
        </authorList>
    </citation>
    <scope>NUCLEOTIDE SEQUENCE [LARGE SCALE GENOMIC DNA]</scope>
    <source>
        <strain evidence="2 3">BJQ0011</strain>
    </source>
</reference>
<dbReference type="Proteomes" id="UP000596205">
    <property type="component" value="Chromosome 1"/>
</dbReference>
<dbReference type="CDD" id="cd00267">
    <property type="entry name" value="ABC_ATPase"/>
    <property type="match status" value="1"/>
</dbReference>
<organism evidence="2 3">
    <name type="scientific">Burkholderia anthina</name>
    <dbReference type="NCBI Taxonomy" id="179879"/>
    <lineage>
        <taxon>Bacteria</taxon>
        <taxon>Pseudomonadati</taxon>
        <taxon>Pseudomonadota</taxon>
        <taxon>Betaproteobacteria</taxon>
        <taxon>Burkholderiales</taxon>
        <taxon>Burkholderiaceae</taxon>
        <taxon>Burkholderia</taxon>
        <taxon>Burkholderia cepacia complex</taxon>
    </lineage>
</organism>
<name>A0A7T6VH70_9BURK</name>
<dbReference type="Pfam" id="PF13304">
    <property type="entry name" value="AAA_21"/>
    <property type="match status" value="1"/>
</dbReference>
<feature type="domain" description="ATPase AAA-type core" evidence="1">
    <location>
        <begin position="52"/>
        <end position="184"/>
    </location>
</feature>